<evidence type="ECO:0000256" key="1">
    <source>
        <dbReference type="SAM" id="SignalP"/>
    </source>
</evidence>
<dbReference type="InterPro" id="IPR036610">
    <property type="entry name" value="PEBP-like_sf"/>
</dbReference>
<evidence type="ECO:0000313" key="3">
    <source>
        <dbReference type="Proteomes" id="UP000271590"/>
    </source>
</evidence>
<dbReference type="PANTHER" id="PTHR30289">
    <property type="entry name" value="UNCHARACTERIZED PROTEIN YBCL-RELATED"/>
    <property type="match status" value="1"/>
</dbReference>
<reference evidence="2 3" key="1">
    <citation type="submission" date="2018-11" db="EMBL/GenBank/DDBJ databases">
        <title>The genome of Variovorax sp T529.</title>
        <authorList>
            <person name="Gao J."/>
        </authorList>
    </citation>
    <scope>NUCLEOTIDE SEQUENCE [LARGE SCALE GENOMIC DNA]</scope>
    <source>
        <strain evidence="2 3">T529</strain>
    </source>
</reference>
<name>A0A3P3E412_9BURK</name>
<evidence type="ECO:0000313" key="2">
    <source>
        <dbReference type="EMBL" id="RRH81203.1"/>
    </source>
</evidence>
<dbReference type="NCBIfam" id="TIGR00481">
    <property type="entry name" value="YbhB/YbcL family Raf kinase inhibitor-like protein"/>
    <property type="match status" value="1"/>
</dbReference>
<comment type="caution">
    <text evidence="2">The sequence shown here is derived from an EMBL/GenBank/DDBJ whole genome shotgun (WGS) entry which is preliminary data.</text>
</comment>
<organism evidence="2 3">
    <name type="scientific">Variovorax beijingensis</name>
    <dbReference type="NCBI Taxonomy" id="2496117"/>
    <lineage>
        <taxon>Bacteria</taxon>
        <taxon>Pseudomonadati</taxon>
        <taxon>Pseudomonadota</taxon>
        <taxon>Betaproteobacteria</taxon>
        <taxon>Burkholderiales</taxon>
        <taxon>Comamonadaceae</taxon>
        <taxon>Variovorax</taxon>
    </lineage>
</organism>
<dbReference type="EMBL" id="RQXU01000032">
    <property type="protein sequence ID" value="RRH81203.1"/>
    <property type="molecule type" value="Genomic_DNA"/>
</dbReference>
<dbReference type="Gene3D" id="3.90.280.10">
    <property type="entry name" value="PEBP-like"/>
    <property type="match status" value="1"/>
</dbReference>
<dbReference type="InterPro" id="IPR008914">
    <property type="entry name" value="PEBP"/>
</dbReference>
<dbReference type="InterPro" id="IPR005247">
    <property type="entry name" value="YbhB_YbcL/LppC-like"/>
</dbReference>
<dbReference type="Proteomes" id="UP000271590">
    <property type="component" value="Unassembled WGS sequence"/>
</dbReference>
<proteinExistence type="predicted"/>
<sequence>MTKMSMITGALLAAGLASGVAQAQEFSVRSASPANGQLQQAQFANAFGCTGKNLSPQISWSGAPQGTKSYVVTMFDPDAPTGSGWWHWVLANVPANANELSEGAGSSGGKLPAGTLEIRGDTGQTGYFGACPPAGQTHNYIVTVHALRVEKLELPPTVTPAMLGFMVLGNSLGKATLTIKGAR</sequence>
<protein>
    <submittedName>
        <fullName evidence="2">YbhB/YbcL family Raf kinase inhibitor-like protein</fullName>
    </submittedName>
</protein>
<accession>A0A3P3E412</accession>
<gene>
    <name evidence="2" type="ORF">EH244_29510</name>
</gene>
<dbReference type="CDD" id="cd00865">
    <property type="entry name" value="PEBP_bact_arch"/>
    <property type="match status" value="1"/>
</dbReference>
<feature type="signal peptide" evidence="1">
    <location>
        <begin position="1"/>
        <end position="23"/>
    </location>
</feature>
<dbReference type="Pfam" id="PF01161">
    <property type="entry name" value="PBP"/>
    <property type="match status" value="1"/>
</dbReference>
<dbReference type="SUPFAM" id="SSF49777">
    <property type="entry name" value="PEBP-like"/>
    <property type="match status" value="1"/>
</dbReference>
<dbReference type="PANTHER" id="PTHR30289:SF1">
    <property type="entry name" value="PEBP (PHOSPHATIDYLETHANOLAMINE-BINDING PROTEIN) FAMILY PROTEIN"/>
    <property type="match status" value="1"/>
</dbReference>
<feature type="chain" id="PRO_5018071837" evidence="1">
    <location>
        <begin position="24"/>
        <end position="183"/>
    </location>
</feature>
<dbReference type="AlphaFoldDB" id="A0A3P3E412"/>
<keyword evidence="1" id="KW-0732">Signal</keyword>
<dbReference type="RefSeq" id="WP_124961842.1">
    <property type="nucleotide sequence ID" value="NZ_RQXU01000032.1"/>
</dbReference>